<dbReference type="EMBL" id="UPPP01000133">
    <property type="protein sequence ID" value="VBB09695.1"/>
    <property type="molecule type" value="Genomic_DNA"/>
</dbReference>
<dbReference type="InterPro" id="IPR036249">
    <property type="entry name" value="Thioredoxin-like_sf"/>
</dbReference>
<dbReference type="SUPFAM" id="SSF52833">
    <property type="entry name" value="Thioredoxin-like"/>
    <property type="match status" value="1"/>
</dbReference>
<keyword evidence="2" id="KW-1185">Reference proteome</keyword>
<evidence type="ECO:0000313" key="1">
    <source>
        <dbReference type="EMBL" id="VBB09695.1"/>
    </source>
</evidence>
<dbReference type="Gene3D" id="3.40.30.10">
    <property type="entry name" value="Glutaredoxin"/>
    <property type="match status" value="1"/>
</dbReference>
<evidence type="ECO:0008006" key="3">
    <source>
        <dbReference type="Google" id="ProtNLM"/>
    </source>
</evidence>
<dbReference type="CDD" id="cd02980">
    <property type="entry name" value="TRX_Fd_family"/>
    <property type="match status" value="1"/>
</dbReference>
<organism evidence="1 2">
    <name type="scientific">Lucifera butyrica</name>
    <dbReference type="NCBI Taxonomy" id="1351585"/>
    <lineage>
        <taxon>Bacteria</taxon>
        <taxon>Bacillati</taxon>
        <taxon>Bacillota</taxon>
        <taxon>Negativicutes</taxon>
        <taxon>Veillonellales</taxon>
        <taxon>Veillonellaceae</taxon>
        <taxon>Lucifera</taxon>
    </lineage>
</organism>
<dbReference type="AlphaFoldDB" id="A0A498RFA2"/>
<protein>
    <recommendedName>
        <fullName evidence="3">(2Fe-2S) ferredoxin domain-containing protein</fullName>
    </recommendedName>
</protein>
<evidence type="ECO:0000313" key="2">
    <source>
        <dbReference type="Proteomes" id="UP000277811"/>
    </source>
</evidence>
<dbReference type="RefSeq" id="WP_122630486.1">
    <property type="nucleotide sequence ID" value="NZ_UPPP01000133.1"/>
</dbReference>
<sequence length="122" mass="13577">MNPMDEFARIKSAALQRYWDETDAKAGKTVIIIRMGKCSMAVGAHHVLAVLEEEIANWQCADVIIETTGCIGLCEPEPLVDIVKPGQPRVTYAYVTPEKARVIFARHVIYGQVVSDWVMTIS</sequence>
<reference evidence="1 2" key="1">
    <citation type="submission" date="2018-06" db="EMBL/GenBank/DDBJ databases">
        <authorList>
            <person name="Strepis N."/>
        </authorList>
    </citation>
    <scope>NUCLEOTIDE SEQUENCE [LARGE SCALE GENOMIC DNA]</scope>
    <source>
        <strain evidence="1">LUCI</strain>
    </source>
</reference>
<accession>A0A498RFA2</accession>
<dbReference type="OrthoDB" id="9800692at2"/>
<dbReference type="Proteomes" id="UP000277811">
    <property type="component" value="Unassembled WGS sequence"/>
</dbReference>
<gene>
    <name evidence="1" type="ORF">LUCI_4993</name>
</gene>
<name>A0A498RFA2_9FIRM</name>
<proteinExistence type="predicted"/>